<sequence>ILKSSITPAEFVDILQPFVTKYADTLTLQASDCLEVFFRYQLGLLCSMCDPNYGGASSSTFSIPEELEETSTSSYDGIINVQNGVNVAASTSCGRFYRVIYKMWIEFGDYLSNIPSLTVTSGRNGLLSVFSSLPLLSDLNRNNMYSRGLNINDLLYIFILSPTVILNTSSSLAEIEQIIGISFDDLLTAVSDNTSDPKRSCIDLVKPAFVLSTDTHSFSGIPVNHIALHTSITLGSVSIHWSWIGFSIFCVISLIVILGIWLSFCACFPSPRTNDGAISVLGKACPCCWYCCCTVRCPCGGCCGDYSRWFKQRDIEKRGNIPAFRLKDGRWALPVTLQKSPTRRKSDSRASIGRISMSEDSGPSNVIPGSPSTPPSVRRRASELSVRVGNRRCSLVVSGLTPEVIIRRATSTITQSPSSGANNKRSGSLKQSPTLTSATPMPLGAGTASGRHGSYGGGSTSEGSTSMISTTTNDGLVTHSVLDFSRFEDIDETEEDVAQINSSEMDTTTGISGLTGGNQQDGLSTDGGSRPLDTSDFLEQEALEQSPGMPHDPVQWDHLKNYSMEQRGSGSISVQPVQTLSRSQEKGPDGGGHSFGMMEGTPTATETSSGSSSSSWRRRSSAARSKSITSEIQLLTDKVSDDERKSIRRSVGGYDKKKGEYTVVKQMRRASMVVDGEVVTGVIVETHVLTEEEKKARRLKRKQRKALKDSGFISSSIDDSTSTSTAVIGDSSEMADIPPSQPQLLTIPEEGVDENDLSESGRIFKKLCKKERVDFSEHPPSSPSSSISSFSDEAKSLHSHKPHSHPPMHSHSMYESYSSITTSLPPFLPARSPFHRFSVVIDMDHTLLHASKKFFSGYEQVIRAIDKGMMRDFYVRSRPYARELVKEIRRKGGEIIVYTAALQDYADKCLRVFDPSESLIDHRIYREACIRITAEDLHREARDEWEERGIRPGGGYGMMSYGGYRTSSSSSSTSPPHLPLADLVFSNGYMKDLSRLGESRDLSSVVIIDDNPISYALQPLTALPCREYRGEDNDEEMKLIALAVFQALEDKNTANVSGVDEAIEKAQLHLSQYRIKGKTSHRDKYRRYGHQRDLYLPYATISSFFCIKEEAELLHPPPFFSGDL</sequence>
<gene>
    <name evidence="4" type="ORF">ADUPG1_011132</name>
</gene>
<protein>
    <recommendedName>
        <fullName evidence="3">FCP1 homology domain-containing protein</fullName>
    </recommendedName>
</protein>
<evidence type="ECO:0000313" key="4">
    <source>
        <dbReference type="EMBL" id="GKT17570.1"/>
    </source>
</evidence>
<evidence type="ECO:0000313" key="5">
    <source>
        <dbReference type="Proteomes" id="UP001057375"/>
    </source>
</evidence>
<dbReference type="InterPro" id="IPR023214">
    <property type="entry name" value="HAD_sf"/>
</dbReference>
<feature type="compositionally biased region" description="Basic residues" evidence="1">
    <location>
        <begin position="797"/>
        <end position="808"/>
    </location>
</feature>
<dbReference type="CDD" id="cd07521">
    <property type="entry name" value="HAD_FCP1-like"/>
    <property type="match status" value="1"/>
</dbReference>
<keyword evidence="2" id="KW-0812">Transmembrane</keyword>
<keyword evidence="2" id="KW-0472">Membrane</keyword>
<dbReference type="PANTHER" id="PTHR12210">
    <property type="entry name" value="DULLARD PROTEIN PHOSPHATASE"/>
    <property type="match status" value="1"/>
</dbReference>
<dbReference type="InterPro" id="IPR004274">
    <property type="entry name" value="FCP1_dom"/>
</dbReference>
<accession>A0ABQ5JUG4</accession>
<feature type="region of interest" description="Disordered" evidence="1">
    <location>
        <begin position="501"/>
        <end position="534"/>
    </location>
</feature>
<dbReference type="InterPro" id="IPR036412">
    <property type="entry name" value="HAD-like_sf"/>
</dbReference>
<feature type="transmembrane region" description="Helical" evidence="2">
    <location>
        <begin position="241"/>
        <end position="264"/>
    </location>
</feature>
<feature type="compositionally biased region" description="Low complexity" evidence="1">
    <location>
        <begin position="603"/>
        <end position="615"/>
    </location>
</feature>
<dbReference type="Proteomes" id="UP001057375">
    <property type="component" value="Unassembled WGS sequence"/>
</dbReference>
<proteinExistence type="predicted"/>
<dbReference type="InterPro" id="IPR050365">
    <property type="entry name" value="TIM50"/>
</dbReference>
<keyword evidence="5" id="KW-1185">Reference proteome</keyword>
<feature type="region of interest" description="Disordered" evidence="1">
    <location>
        <begin position="565"/>
        <end position="628"/>
    </location>
</feature>
<feature type="compositionally biased region" description="Polar residues" evidence="1">
    <location>
        <begin position="501"/>
        <end position="527"/>
    </location>
</feature>
<evidence type="ECO:0000256" key="2">
    <source>
        <dbReference type="SAM" id="Phobius"/>
    </source>
</evidence>
<organism evidence="4 5">
    <name type="scientific">Aduncisulcus paluster</name>
    <dbReference type="NCBI Taxonomy" id="2918883"/>
    <lineage>
        <taxon>Eukaryota</taxon>
        <taxon>Metamonada</taxon>
        <taxon>Carpediemonas-like organisms</taxon>
        <taxon>Aduncisulcus</taxon>
    </lineage>
</organism>
<feature type="region of interest" description="Disordered" evidence="1">
    <location>
        <begin position="339"/>
        <end position="384"/>
    </location>
</feature>
<feature type="non-terminal residue" evidence="4">
    <location>
        <position position="1"/>
    </location>
</feature>
<feature type="region of interest" description="Disordered" evidence="1">
    <location>
        <begin position="411"/>
        <end position="471"/>
    </location>
</feature>
<dbReference type="PROSITE" id="PS50969">
    <property type="entry name" value="FCP1"/>
    <property type="match status" value="1"/>
</dbReference>
<dbReference type="SUPFAM" id="SSF56784">
    <property type="entry name" value="HAD-like"/>
    <property type="match status" value="1"/>
</dbReference>
<feature type="region of interest" description="Disordered" evidence="1">
    <location>
        <begin position="730"/>
        <end position="758"/>
    </location>
</feature>
<dbReference type="Pfam" id="PF03031">
    <property type="entry name" value="NIF"/>
    <property type="match status" value="2"/>
</dbReference>
<dbReference type="EMBL" id="BQXS01011860">
    <property type="protein sequence ID" value="GKT17570.1"/>
    <property type="molecule type" value="Genomic_DNA"/>
</dbReference>
<reference evidence="4" key="1">
    <citation type="submission" date="2022-03" db="EMBL/GenBank/DDBJ databases">
        <title>Draft genome sequence of Aduncisulcus paluster, a free-living microaerophilic Fornicata.</title>
        <authorList>
            <person name="Yuyama I."/>
            <person name="Kume K."/>
            <person name="Tamura T."/>
            <person name="Inagaki Y."/>
            <person name="Hashimoto T."/>
        </authorList>
    </citation>
    <scope>NUCLEOTIDE SEQUENCE</scope>
    <source>
        <strain evidence="4">NY0171</strain>
    </source>
</reference>
<feature type="region of interest" description="Disordered" evidence="1">
    <location>
        <begin position="774"/>
        <end position="812"/>
    </location>
</feature>
<feature type="compositionally biased region" description="Low complexity" evidence="1">
    <location>
        <begin position="461"/>
        <end position="471"/>
    </location>
</feature>
<feature type="compositionally biased region" description="Polar residues" evidence="1">
    <location>
        <begin position="411"/>
        <end position="439"/>
    </location>
</feature>
<evidence type="ECO:0000259" key="3">
    <source>
        <dbReference type="PROSITE" id="PS50969"/>
    </source>
</evidence>
<feature type="domain" description="FCP1 homology" evidence="3">
    <location>
        <begin position="832"/>
        <end position="1048"/>
    </location>
</feature>
<feature type="compositionally biased region" description="Polar residues" evidence="1">
    <location>
        <begin position="565"/>
        <end position="582"/>
    </location>
</feature>
<dbReference type="Gene3D" id="3.40.50.1000">
    <property type="entry name" value="HAD superfamily/HAD-like"/>
    <property type="match status" value="1"/>
</dbReference>
<evidence type="ECO:0000256" key="1">
    <source>
        <dbReference type="SAM" id="MobiDB-lite"/>
    </source>
</evidence>
<keyword evidence="2" id="KW-1133">Transmembrane helix</keyword>
<comment type="caution">
    <text evidence="4">The sequence shown here is derived from an EMBL/GenBank/DDBJ whole genome shotgun (WGS) entry which is preliminary data.</text>
</comment>
<dbReference type="SMART" id="SM00577">
    <property type="entry name" value="CPDc"/>
    <property type="match status" value="1"/>
</dbReference>
<name>A0ABQ5JUG4_9EUKA</name>